<gene>
    <name evidence="2" type="ORF">EJ02DRAFT_25081</name>
</gene>
<evidence type="ECO:0000256" key="1">
    <source>
        <dbReference type="SAM" id="MobiDB-lite"/>
    </source>
</evidence>
<evidence type="ECO:0000313" key="2">
    <source>
        <dbReference type="EMBL" id="KAF1945769.1"/>
    </source>
</evidence>
<feature type="compositionally biased region" description="Pro residues" evidence="1">
    <location>
        <begin position="7"/>
        <end position="17"/>
    </location>
</feature>
<name>A0A6A5T258_9PLEO</name>
<feature type="region of interest" description="Disordered" evidence="1">
    <location>
        <begin position="1"/>
        <end position="25"/>
    </location>
</feature>
<evidence type="ECO:0000313" key="3">
    <source>
        <dbReference type="Proteomes" id="UP000800038"/>
    </source>
</evidence>
<accession>A0A6A5T258</accession>
<reference evidence="2" key="1">
    <citation type="journal article" date="2020" name="Stud. Mycol.">
        <title>101 Dothideomycetes genomes: a test case for predicting lifestyles and emergence of pathogens.</title>
        <authorList>
            <person name="Haridas S."/>
            <person name="Albert R."/>
            <person name="Binder M."/>
            <person name="Bloem J."/>
            <person name="Labutti K."/>
            <person name="Salamov A."/>
            <person name="Andreopoulos B."/>
            <person name="Baker S."/>
            <person name="Barry K."/>
            <person name="Bills G."/>
            <person name="Bluhm B."/>
            <person name="Cannon C."/>
            <person name="Castanera R."/>
            <person name="Culley D."/>
            <person name="Daum C."/>
            <person name="Ezra D."/>
            <person name="Gonzalez J."/>
            <person name="Henrissat B."/>
            <person name="Kuo A."/>
            <person name="Liang C."/>
            <person name="Lipzen A."/>
            <person name="Lutzoni F."/>
            <person name="Magnuson J."/>
            <person name="Mondo S."/>
            <person name="Nolan M."/>
            <person name="Ohm R."/>
            <person name="Pangilinan J."/>
            <person name="Park H.-J."/>
            <person name="Ramirez L."/>
            <person name="Alfaro M."/>
            <person name="Sun H."/>
            <person name="Tritt A."/>
            <person name="Yoshinaga Y."/>
            <person name="Zwiers L.-H."/>
            <person name="Turgeon B."/>
            <person name="Goodwin S."/>
            <person name="Spatafora J."/>
            <person name="Crous P."/>
            <person name="Grigoriev I."/>
        </authorList>
    </citation>
    <scope>NUCLEOTIDE SEQUENCE</scope>
    <source>
        <strain evidence="2">CBS 161.51</strain>
    </source>
</reference>
<dbReference type="EMBL" id="ML976007">
    <property type="protein sequence ID" value="KAF1945769.1"/>
    <property type="molecule type" value="Genomic_DNA"/>
</dbReference>
<dbReference type="Proteomes" id="UP000800038">
    <property type="component" value="Unassembled WGS sequence"/>
</dbReference>
<feature type="region of interest" description="Disordered" evidence="1">
    <location>
        <begin position="41"/>
        <end position="72"/>
    </location>
</feature>
<dbReference type="AlphaFoldDB" id="A0A6A5T258"/>
<organism evidence="2 3">
    <name type="scientific">Clathrospora elynae</name>
    <dbReference type="NCBI Taxonomy" id="706981"/>
    <lineage>
        <taxon>Eukaryota</taxon>
        <taxon>Fungi</taxon>
        <taxon>Dikarya</taxon>
        <taxon>Ascomycota</taxon>
        <taxon>Pezizomycotina</taxon>
        <taxon>Dothideomycetes</taxon>
        <taxon>Pleosporomycetidae</taxon>
        <taxon>Pleosporales</taxon>
        <taxon>Diademaceae</taxon>
        <taxon>Clathrospora</taxon>
    </lineage>
</organism>
<keyword evidence="3" id="KW-1185">Reference proteome</keyword>
<sequence>MQSPNPSSRPPTSPHLTPPQQNSPFLSLSRKLRDMVIQIRLHLPPRSNQRRISRPPSQPLPRSPSDILSNPPEIRILPNLQRGQSLISLAQRLGIPRQ</sequence>
<protein>
    <submittedName>
        <fullName evidence="2">Uncharacterized protein</fullName>
    </submittedName>
</protein>
<proteinExistence type="predicted"/>